<dbReference type="SUPFAM" id="SSF56091">
    <property type="entry name" value="DNA ligase/mRNA capping enzyme, catalytic domain"/>
    <property type="match status" value="1"/>
</dbReference>
<dbReference type="Gene3D" id="3.30.470.30">
    <property type="entry name" value="DNA ligase/mRNA capping enzyme"/>
    <property type="match status" value="1"/>
</dbReference>
<keyword evidence="3" id="KW-1185">Reference proteome</keyword>
<evidence type="ECO:0000259" key="1">
    <source>
        <dbReference type="Pfam" id="PF01068"/>
    </source>
</evidence>
<dbReference type="GO" id="GO:0003677">
    <property type="term" value="F:DNA binding"/>
    <property type="evidence" value="ECO:0007669"/>
    <property type="project" value="InterPro"/>
</dbReference>
<proteinExistence type="predicted"/>
<feature type="domain" description="ATP-dependent DNA ligase family profile" evidence="1">
    <location>
        <begin position="77"/>
        <end position="126"/>
    </location>
</feature>
<dbReference type="InterPro" id="IPR012310">
    <property type="entry name" value="DNA_ligase_ATP-dep_cent"/>
</dbReference>
<dbReference type="InterPro" id="IPR029710">
    <property type="entry name" value="LIG4"/>
</dbReference>
<keyword evidence="2" id="KW-0436">Ligase</keyword>
<gene>
    <name evidence="2" type="primary">LIG4_2</name>
    <name evidence="2" type="ORF">CU098_004983</name>
</gene>
<name>A0A367K8V4_RHIST</name>
<dbReference type="EMBL" id="PJQM01002045">
    <property type="protein sequence ID" value="RCH98615.1"/>
    <property type="molecule type" value="Genomic_DNA"/>
</dbReference>
<protein>
    <submittedName>
        <fullName evidence="2">DNA ligase (ATP)</fullName>
    </submittedName>
</protein>
<dbReference type="PANTHER" id="PTHR45997">
    <property type="entry name" value="DNA LIGASE 4"/>
    <property type="match status" value="1"/>
</dbReference>
<sequence length="143" mass="16688">MSSPSFGELYAKNAYDCGQDLYYICHELTSPSAKFNDDNISMFYPITPQRGVKSTNAEFKKFDAENQKMFLKHGRSEAPYFYVEEKIDGDRMQLHYNPDIDKFMWFTRNHNNFTERFGSSSKDIGKLSSRIYKGLPSKRSVVF</sequence>
<dbReference type="GO" id="GO:0006297">
    <property type="term" value="P:nucleotide-excision repair, DNA gap filling"/>
    <property type="evidence" value="ECO:0007669"/>
    <property type="project" value="TreeGrafter"/>
</dbReference>
<dbReference type="Pfam" id="PF01068">
    <property type="entry name" value="DNA_ligase_A_M"/>
    <property type="match status" value="1"/>
</dbReference>
<evidence type="ECO:0000313" key="3">
    <source>
        <dbReference type="Proteomes" id="UP000253551"/>
    </source>
</evidence>
<dbReference type="GO" id="GO:0006303">
    <property type="term" value="P:double-strand break repair via nonhomologous end joining"/>
    <property type="evidence" value="ECO:0007669"/>
    <property type="project" value="TreeGrafter"/>
</dbReference>
<comment type="caution">
    <text evidence="2">The sequence shown here is derived from an EMBL/GenBank/DDBJ whole genome shotgun (WGS) entry which is preliminary data.</text>
</comment>
<dbReference type="GO" id="GO:0005524">
    <property type="term" value="F:ATP binding"/>
    <property type="evidence" value="ECO:0007669"/>
    <property type="project" value="InterPro"/>
</dbReference>
<evidence type="ECO:0000313" key="2">
    <source>
        <dbReference type="EMBL" id="RCH98615.1"/>
    </source>
</evidence>
<accession>A0A367K8V4</accession>
<dbReference type="GO" id="GO:0003910">
    <property type="term" value="F:DNA ligase (ATP) activity"/>
    <property type="evidence" value="ECO:0007669"/>
    <property type="project" value="InterPro"/>
</dbReference>
<reference evidence="2 3" key="1">
    <citation type="journal article" date="2018" name="G3 (Bethesda)">
        <title>Phylogenetic and Phylogenomic Definition of Rhizopus Species.</title>
        <authorList>
            <person name="Gryganskyi A.P."/>
            <person name="Golan J."/>
            <person name="Dolatabadi S."/>
            <person name="Mondo S."/>
            <person name="Robb S."/>
            <person name="Idnurm A."/>
            <person name="Muszewska A."/>
            <person name="Steczkiewicz K."/>
            <person name="Masonjones S."/>
            <person name="Liao H.L."/>
            <person name="Gajdeczka M.T."/>
            <person name="Anike F."/>
            <person name="Vuek A."/>
            <person name="Anishchenko I.M."/>
            <person name="Voigt K."/>
            <person name="de Hoog G.S."/>
            <person name="Smith M.E."/>
            <person name="Heitman J."/>
            <person name="Vilgalys R."/>
            <person name="Stajich J.E."/>
        </authorList>
    </citation>
    <scope>NUCLEOTIDE SEQUENCE [LARGE SCALE GENOMIC DNA]</scope>
    <source>
        <strain evidence="2 3">LSU 92-RS-03</strain>
    </source>
</reference>
<dbReference type="GO" id="GO:0006310">
    <property type="term" value="P:DNA recombination"/>
    <property type="evidence" value="ECO:0007669"/>
    <property type="project" value="InterPro"/>
</dbReference>
<dbReference type="GO" id="GO:0032807">
    <property type="term" value="C:DNA ligase IV complex"/>
    <property type="evidence" value="ECO:0007669"/>
    <property type="project" value="TreeGrafter"/>
</dbReference>
<dbReference type="AlphaFoldDB" id="A0A367K8V4"/>
<dbReference type="OrthoDB" id="151490at2759"/>
<organism evidence="2 3">
    <name type="scientific">Rhizopus stolonifer</name>
    <name type="common">Rhizopus nigricans</name>
    <dbReference type="NCBI Taxonomy" id="4846"/>
    <lineage>
        <taxon>Eukaryota</taxon>
        <taxon>Fungi</taxon>
        <taxon>Fungi incertae sedis</taxon>
        <taxon>Mucoromycota</taxon>
        <taxon>Mucoromycotina</taxon>
        <taxon>Mucoromycetes</taxon>
        <taxon>Mucorales</taxon>
        <taxon>Mucorineae</taxon>
        <taxon>Rhizopodaceae</taxon>
        <taxon>Rhizopus</taxon>
    </lineage>
</organism>
<dbReference type="STRING" id="4846.A0A367K8V4"/>
<dbReference type="PANTHER" id="PTHR45997:SF1">
    <property type="entry name" value="DNA LIGASE 4"/>
    <property type="match status" value="1"/>
</dbReference>
<dbReference type="Proteomes" id="UP000253551">
    <property type="component" value="Unassembled WGS sequence"/>
</dbReference>